<dbReference type="EMBL" id="FODF01000004">
    <property type="protein sequence ID" value="SEN45503.1"/>
    <property type="molecule type" value="Genomic_DNA"/>
</dbReference>
<evidence type="ECO:0000313" key="7">
    <source>
        <dbReference type="EMBL" id="SEN45503.1"/>
    </source>
</evidence>
<dbReference type="AlphaFoldDB" id="A0A1H8GND7"/>
<dbReference type="Pfam" id="PF22740">
    <property type="entry name" value="PapZ_C"/>
    <property type="match status" value="1"/>
</dbReference>
<dbReference type="InterPro" id="IPR027417">
    <property type="entry name" value="P-loop_NTPase"/>
</dbReference>
<evidence type="ECO:0000259" key="5">
    <source>
        <dbReference type="Pfam" id="PF03668"/>
    </source>
</evidence>
<dbReference type="HAMAP" id="MF_00636">
    <property type="entry name" value="RapZ_like"/>
    <property type="match status" value="1"/>
</dbReference>
<name>A0A1H8GND7_9FIRM</name>
<dbReference type="InterPro" id="IPR053930">
    <property type="entry name" value="RapZ-like_N"/>
</dbReference>
<dbReference type="Proteomes" id="UP000199512">
    <property type="component" value="Unassembled WGS sequence"/>
</dbReference>
<dbReference type="PANTHER" id="PTHR30448">
    <property type="entry name" value="RNASE ADAPTER PROTEIN RAPZ"/>
    <property type="match status" value="1"/>
</dbReference>
<reference evidence="7 8" key="1">
    <citation type="submission" date="2016-10" db="EMBL/GenBank/DDBJ databases">
        <authorList>
            <person name="de Groot N.N."/>
        </authorList>
    </citation>
    <scope>NUCLEOTIDE SEQUENCE [LARGE SCALE GENOMIC DNA]</scope>
    <source>
        <strain evidence="7 8">Calf135</strain>
    </source>
</reference>
<dbReference type="PIRSF" id="PIRSF005052">
    <property type="entry name" value="P-loopkin"/>
    <property type="match status" value="1"/>
</dbReference>
<organism evidence="7 8">
    <name type="scientific">Peptostreptococcus russellii</name>
    <dbReference type="NCBI Taxonomy" id="215200"/>
    <lineage>
        <taxon>Bacteria</taxon>
        <taxon>Bacillati</taxon>
        <taxon>Bacillota</taxon>
        <taxon>Clostridia</taxon>
        <taxon>Peptostreptococcales</taxon>
        <taxon>Peptostreptococcaceae</taxon>
        <taxon>Peptostreptococcus</taxon>
    </lineage>
</organism>
<evidence type="ECO:0000256" key="1">
    <source>
        <dbReference type="ARBA" id="ARBA00022741"/>
    </source>
</evidence>
<dbReference type="Pfam" id="PF03668">
    <property type="entry name" value="RapZ-like_N"/>
    <property type="match status" value="1"/>
</dbReference>
<dbReference type="InterPro" id="IPR005337">
    <property type="entry name" value="RapZ-like"/>
</dbReference>
<protein>
    <submittedName>
        <fullName evidence="7">UPF0042 nucleotide-binding protein</fullName>
    </submittedName>
</protein>
<dbReference type="OrthoDB" id="9784461at2"/>
<keyword evidence="8" id="KW-1185">Reference proteome</keyword>
<dbReference type="PANTHER" id="PTHR30448:SF0">
    <property type="entry name" value="RNASE ADAPTER PROTEIN RAPZ"/>
    <property type="match status" value="1"/>
</dbReference>
<dbReference type="NCBIfam" id="NF003828">
    <property type="entry name" value="PRK05416.1"/>
    <property type="match status" value="1"/>
</dbReference>
<dbReference type="RefSeq" id="WP_091974749.1">
    <property type="nucleotide sequence ID" value="NZ_CAUWDX010000002.1"/>
</dbReference>
<keyword evidence="3 4" id="KW-0342">GTP-binding</keyword>
<keyword evidence="1 4" id="KW-0547">Nucleotide-binding</keyword>
<evidence type="ECO:0000256" key="2">
    <source>
        <dbReference type="ARBA" id="ARBA00022840"/>
    </source>
</evidence>
<accession>A0A1H8GND7</accession>
<dbReference type="STRING" id="215200.SAMN05216454_10448"/>
<keyword evidence="2 4" id="KW-0067">ATP-binding</keyword>
<feature type="binding site" evidence="4">
    <location>
        <begin position="8"/>
        <end position="15"/>
    </location>
    <ligand>
        <name>ATP</name>
        <dbReference type="ChEBI" id="CHEBI:30616"/>
    </ligand>
</feature>
<evidence type="ECO:0000259" key="6">
    <source>
        <dbReference type="Pfam" id="PF22740"/>
    </source>
</evidence>
<evidence type="ECO:0000256" key="3">
    <source>
        <dbReference type="ARBA" id="ARBA00023134"/>
    </source>
</evidence>
<gene>
    <name evidence="7" type="ORF">SAMN05216454_10448</name>
</gene>
<sequence length="287" mass="32746">MKFVIVTGLSGSGKSEAMRALEDMGFYCVDNLPPALIINFAELFFQSNSNMDKVALGIDIRGREFFQALNEALEQLSAANYKYDMIYLDCDDNVLVKRYKMTRRNHPLAANSQIPDGIKKERVIMEPLKKYSKMIIDTTNMKPKDLKAEIASMYDSGDGLESPNITISVVSFGFKYGLPIDADLVFDVRFLPNPYYVPELRPKTGDFEEVRNFVMDSEISKKFVEKLFDMLDFLIPQYLNEGKQHLVIGIGCTGGRHRSVTITNMTYDYLCEQGYRAVKKHRDSKLD</sequence>
<evidence type="ECO:0000256" key="4">
    <source>
        <dbReference type="HAMAP-Rule" id="MF_00636"/>
    </source>
</evidence>
<dbReference type="GO" id="GO:0005525">
    <property type="term" value="F:GTP binding"/>
    <property type="evidence" value="ECO:0007669"/>
    <property type="project" value="UniProtKB-UniRule"/>
</dbReference>
<proteinExistence type="inferred from homology"/>
<feature type="domain" description="RapZ C-terminal" evidence="6">
    <location>
        <begin position="166"/>
        <end position="284"/>
    </location>
</feature>
<evidence type="ECO:0000313" key="8">
    <source>
        <dbReference type="Proteomes" id="UP000199512"/>
    </source>
</evidence>
<dbReference type="SUPFAM" id="SSF52540">
    <property type="entry name" value="P-loop containing nucleoside triphosphate hydrolases"/>
    <property type="match status" value="1"/>
</dbReference>
<dbReference type="InterPro" id="IPR053931">
    <property type="entry name" value="RapZ_C"/>
</dbReference>
<dbReference type="Gene3D" id="3.40.50.300">
    <property type="entry name" value="P-loop containing nucleotide triphosphate hydrolases"/>
    <property type="match status" value="1"/>
</dbReference>
<feature type="binding site" evidence="4">
    <location>
        <begin position="59"/>
        <end position="62"/>
    </location>
    <ligand>
        <name>GTP</name>
        <dbReference type="ChEBI" id="CHEBI:37565"/>
    </ligand>
</feature>
<dbReference type="GO" id="GO:0005524">
    <property type="term" value="F:ATP binding"/>
    <property type="evidence" value="ECO:0007669"/>
    <property type="project" value="UniProtKB-UniRule"/>
</dbReference>
<feature type="domain" description="RapZ-like N-terminal" evidence="5">
    <location>
        <begin position="1"/>
        <end position="154"/>
    </location>
</feature>